<evidence type="ECO:0000259" key="3">
    <source>
        <dbReference type="Pfam" id="PF14330"/>
    </source>
</evidence>
<dbReference type="EMBL" id="AP028216">
    <property type="protein sequence ID" value="BEI92379.1"/>
    <property type="molecule type" value="Genomic_DNA"/>
</dbReference>
<proteinExistence type="predicted"/>
<evidence type="ECO:0000259" key="2">
    <source>
        <dbReference type="Pfam" id="PF07287"/>
    </source>
</evidence>
<keyword evidence="5" id="KW-1185">Reference proteome</keyword>
<accession>A0AA48L5J2</accession>
<dbReference type="Pfam" id="PF14330">
    <property type="entry name" value="DUF4387"/>
    <property type="match status" value="1"/>
</dbReference>
<dbReference type="InterPro" id="IPR010839">
    <property type="entry name" value="AtuA_N"/>
</dbReference>
<reference evidence="4" key="1">
    <citation type="journal article" date="2023" name="BMC Genomics">
        <title>Chromosome-level genome assemblies of Cutaneotrichosporon spp. (Trichosporonales, Basidiomycota) reveal imbalanced evolution between nucleotide sequences and chromosome synteny.</title>
        <authorList>
            <person name="Kobayashi Y."/>
            <person name="Kayamori A."/>
            <person name="Aoki K."/>
            <person name="Shiwa Y."/>
            <person name="Matsutani M."/>
            <person name="Fujita N."/>
            <person name="Sugita T."/>
            <person name="Iwasaki W."/>
            <person name="Tanaka N."/>
            <person name="Takashima M."/>
        </authorList>
    </citation>
    <scope>NUCLEOTIDE SEQUENCE</scope>
    <source>
        <strain evidence="4">HIS019</strain>
    </source>
</reference>
<protein>
    <submittedName>
        <fullName evidence="4">Uncharacterized protein</fullName>
    </submittedName>
</protein>
<feature type="region of interest" description="Disordered" evidence="1">
    <location>
        <begin position="497"/>
        <end position="524"/>
    </location>
</feature>
<gene>
    <name evidence="4" type="ORF">CcaverHIS019_0500070</name>
</gene>
<feature type="domain" description="Acyclic terpene utilisation N-terminal" evidence="2">
    <location>
        <begin position="70"/>
        <end position="418"/>
    </location>
</feature>
<dbReference type="Proteomes" id="UP001233271">
    <property type="component" value="Chromosome 5"/>
</dbReference>
<evidence type="ECO:0000313" key="5">
    <source>
        <dbReference type="Proteomes" id="UP001233271"/>
    </source>
</evidence>
<evidence type="ECO:0000256" key="1">
    <source>
        <dbReference type="SAM" id="MobiDB-lite"/>
    </source>
</evidence>
<dbReference type="InterPro" id="IPR025496">
    <property type="entry name" value="DUF4387"/>
</dbReference>
<dbReference type="Pfam" id="PF07287">
    <property type="entry name" value="AtuA"/>
    <property type="match status" value="1"/>
</dbReference>
<dbReference type="RefSeq" id="XP_060457644.1">
    <property type="nucleotide sequence ID" value="XM_060601118.1"/>
</dbReference>
<evidence type="ECO:0000313" key="4">
    <source>
        <dbReference type="EMBL" id="BEI92379.1"/>
    </source>
</evidence>
<sequence>MVNQYNANVKNELRILTTSPIHGYGYRLSDFWEGIVKHRAHAVVIDAGSTDGGPSCLGIDDEFICAKESYVRDFGPMLEACHHLGVKIIISSSGGCGDDRSVDHFVNVVREMAGSSAYSFKVATIKTEVSKDVVRSHLQSGQIQPCGPVPELTEDALDNTVKIVAQIGPEPYLKVLREHPDVDIILGGRSYDPAPFTALAMYHGMGSKDNYGPARHMGKILECGGICARPKARSILAVLREDSFDLVPLHPTESVTPISAAAHSLYEKTRPDILDGPGGKLLLGNATYTPLPGGRVRCANAMFETTEYMVKLEGAQQLGYRTVFIGGVRDPILIEGIDAFLDKAAEYTTSLFPALQDGSASILWHVYGRDAVMGELEPVKATPHELGIMGEVVAQTQSLANAIANNVRVGCLHNSYPGQLATGGNFAIPLSPHEQPAGPVFRFSVYHLMPCADPADWPIEVMQLGVAPSQVAERDANYAPHYPQPQVVNFSQNGSAANGHATNGHAANGHKTNGHLNGEAKDSTTPNTLRYLAKVVRSKNSGPFEVTMDVMFDTEEVFDRAERSGVLNRKLIKRLYSVPDDKILTCMFFRPALAWKMTIVRPREQGSIGETDTFGTAQHAPLLDVEIPL</sequence>
<dbReference type="GeneID" id="85496249"/>
<feature type="domain" description="DUF4387" evidence="3">
    <location>
        <begin position="530"/>
        <end position="626"/>
    </location>
</feature>
<organism evidence="4 5">
    <name type="scientific">Cutaneotrichosporon cavernicola</name>
    <dbReference type="NCBI Taxonomy" id="279322"/>
    <lineage>
        <taxon>Eukaryota</taxon>
        <taxon>Fungi</taxon>
        <taxon>Dikarya</taxon>
        <taxon>Basidiomycota</taxon>
        <taxon>Agaricomycotina</taxon>
        <taxon>Tremellomycetes</taxon>
        <taxon>Trichosporonales</taxon>
        <taxon>Trichosporonaceae</taxon>
        <taxon>Cutaneotrichosporon</taxon>
    </lineage>
</organism>
<dbReference type="AlphaFoldDB" id="A0AA48L5J2"/>
<feature type="compositionally biased region" description="Low complexity" evidence="1">
    <location>
        <begin position="497"/>
        <end position="510"/>
    </location>
</feature>
<name>A0AA48L5J2_9TREE</name>
<dbReference type="KEGG" id="ccac:CcaHIS019_0500070"/>